<dbReference type="EMBL" id="CP032568">
    <property type="protein sequence ID" value="AYF72861.1"/>
    <property type="molecule type" value="Genomic_DNA"/>
</dbReference>
<dbReference type="OrthoDB" id="4566424at2"/>
<accession>A0A386Z5C9</accession>
<keyword evidence="3" id="KW-1185">Reference proteome</keyword>
<evidence type="ECO:0008006" key="4">
    <source>
        <dbReference type="Google" id="ProtNLM"/>
    </source>
</evidence>
<evidence type="ECO:0000256" key="1">
    <source>
        <dbReference type="SAM" id="Phobius"/>
    </source>
</evidence>
<organism evidence="2 3">
    <name type="scientific">Nocardia yunnanensis</name>
    <dbReference type="NCBI Taxonomy" id="2382165"/>
    <lineage>
        <taxon>Bacteria</taxon>
        <taxon>Bacillati</taxon>
        <taxon>Actinomycetota</taxon>
        <taxon>Actinomycetes</taxon>
        <taxon>Mycobacteriales</taxon>
        <taxon>Nocardiaceae</taxon>
        <taxon>Nocardia</taxon>
    </lineage>
</organism>
<proteinExistence type="predicted"/>
<name>A0A386Z5C9_9NOCA</name>
<sequence>MTLDIVAFTIAGLYLAATFAMLTVGLIGFMGSPVTGRCRRCSRWVTSVRGDAEPVCPRCRRQSPAPTARHQAWKTW</sequence>
<dbReference type="AlphaFoldDB" id="A0A386Z5C9"/>
<feature type="transmembrane region" description="Helical" evidence="1">
    <location>
        <begin position="6"/>
        <end position="30"/>
    </location>
</feature>
<reference evidence="2 3" key="1">
    <citation type="submission" date="2018-09" db="EMBL/GenBank/DDBJ databases">
        <title>Nocardia yunnanensis sp. nov., an actinomycete isolated from a soil sample.</title>
        <authorList>
            <person name="Zhang J."/>
        </authorList>
    </citation>
    <scope>NUCLEOTIDE SEQUENCE [LARGE SCALE GENOMIC DNA]</scope>
    <source>
        <strain evidence="2 3">CFHS0054</strain>
    </source>
</reference>
<dbReference type="Proteomes" id="UP000267164">
    <property type="component" value="Chromosome"/>
</dbReference>
<keyword evidence="1" id="KW-0472">Membrane</keyword>
<keyword evidence="1" id="KW-0812">Transmembrane</keyword>
<protein>
    <recommendedName>
        <fullName evidence="4">Zinc ribbon domain-containing protein</fullName>
    </recommendedName>
</protein>
<evidence type="ECO:0000313" key="3">
    <source>
        <dbReference type="Proteomes" id="UP000267164"/>
    </source>
</evidence>
<dbReference type="KEGG" id="nyu:D7D52_02130"/>
<keyword evidence="1" id="KW-1133">Transmembrane helix</keyword>
<dbReference type="RefSeq" id="WP_120734804.1">
    <property type="nucleotide sequence ID" value="NZ_CP032568.1"/>
</dbReference>
<gene>
    <name evidence="2" type="ORF">D7D52_02130</name>
</gene>
<evidence type="ECO:0000313" key="2">
    <source>
        <dbReference type="EMBL" id="AYF72861.1"/>
    </source>
</evidence>